<organism evidence="4 5">
    <name type="scientific">Tegillarca granosa</name>
    <name type="common">Malaysian cockle</name>
    <name type="synonym">Anadara granosa</name>
    <dbReference type="NCBI Taxonomy" id="220873"/>
    <lineage>
        <taxon>Eukaryota</taxon>
        <taxon>Metazoa</taxon>
        <taxon>Spiralia</taxon>
        <taxon>Lophotrochozoa</taxon>
        <taxon>Mollusca</taxon>
        <taxon>Bivalvia</taxon>
        <taxon>Autobranchia</taxon>
        <taxon>Pteriomorphia</taxon>
        <taxon>Arcoida</taxon>
        <taxon>Arcoidea</taxon>
        <taxon>Arcidae</taxon>
        <taxon>Tegillarca</taxon>
    </lineage>
</organism>
<name>A0ABQ9E4T5_TEGGR</name>
<reference evidence="4 5" key="1">
    <citation type="submission" date="2022-12" db="EMBL/GenBank/DDBJ databases">
        <title>Chromosome-level genome of Tegillarca granosa.</title>
        <authorList>
            <person name="Kim J."/>
        </authorList>
    </citation>
    <scope>NUCLEOTIDE SEQUENCE [LARGE SCALE GENOMIC DNA]</scope>
    <source>
        <strain evidence="4">Teg-2019</strain>
        <tissue evidence="4">Adductor muscle</tissue>
    </source>
</reference>
<dbReference type="SMART" id="SM00703">
    <property type="entry name" value="NRF"/>
    <property type="match status" value="1"/>
</dbReference>
<evidence type="ECO:0000256" key="2">
    <source>
        <dbReference type="SAM" id="SignalP"/>
    </source>
</evidence>
<dbReference type="InterPro" id="IPR052728">
    <property type="entry name" value="O2_lipid_transport_reg"/>
</dbReference>
<keyword evidence="1" id="KW-0812">Transmembrane</keyword>
<feature type="transmembrane region" description="Helical" evidence="1">
    <location>
        <begin position="471"/>
        <end position="490"/>
    </location>
</feature>
<dbReference type="PANTHER" id="PTHR11161:SF69">
    <property type="entry name" value="NOSE RESISTANT TO FLUOXETINE PROTEIN 6-LIKE PROTEIN"/>
    <property type="match status" value="1"/>
</dbReference>
<evidence type="ECO:0000313" key="5">
    <source>
        <dbReference type="Proteomes" id="UP001217089"/>
    </source>
</evidence>
<accession>A0ABQ9E4T5</accession>
<evidence type="ECO:0000313" key="4">
    <source>
        <dbReference type="EMBL" id="KAJ8300277.1"/>
    </source>
</evidence>
<evidence type="ECO:0000256" key="1">
    <source>
        <dbReference type="SAM" id="Phobius"/>
    </source>
</evidence>
<proteinExistence type="predicted"/>
<feature type="chain" id="PRO_5045753546" description="Nose resistant-to-fluoxetine protein N-terminal domain-containing protein" evidence="2">
    <location>
        <begin position="20"/>
        <end position="695"/>
    </location>
</feature>
<protein>
    <recommendedName>
        <fullName evidence="3">Nose resistant-to-fluoxetine protein N-terminal domain-containing protein</fullName>
    </recommendedName>
</protein>
<gene>
    <name evidence="4" type="ORF">KUTeg_021796</name>
</gene>
<feature type="transmembrane region" description="Helical" evidence="1">
    <location>
        <begin position="497"/>
        <end position="523"/>
    </location>
</feature>
<feature type="signal peptide" evidence="2">
    <location>
        <begin position="1"/>
        <end position="19"/>
    </location>
</feature>
<feature type="transmembrane region" description="Helical" evidence="1">
    <location>
        <begin position="543"/>
        <end position="562"/>
    </location>
</feature>
<feature type="transmembrane region" description="Helical" evidence="1">
    <location>
        <begin position="655"/>
        <end position="681"/>
    </location>
</feature>
<keyword evidence="5" id="KW-1185">Reference proteome</keyword>
<dbReference type="InterPro" id="IPR006621">
    <property type="entry name" value="Nose-resist-to-fluoxetine_N"/>
</dbReference>
<keyword evidence="2" id="KW-0732">Signal</keyword>
<feature type="domain" description="Nose resistant-to-fluoxetine protein N-terminal" evidence="3">
    <location>
        <begin position="87"/>
        <end position="255"/>
    </location>
</feature>
<dbReference type="Pfam" id="PF20146">
    <property type="entry name" value="NRF"/>
    <property type="match status" value="1"/>
</dbReference>
<dbReference type="EMBL" id="JARBDR010000919">
    <property type="protein sequence ID" value="KAJ8300277.1"/>
    <property type="molecule type" value="Genomic_DNA"/>
</dbReference>
<sequence>MKKLISLMVWLSVCVTIESTTNFHDNFAYHHIINKGIERMKHKPNIKETLSNFPLWNSEESFSSYLKLILSDPDKFLSLSTTNYNLSDSCLIGMEHYFYGLRDLKIWAIEMFDSTGKLPSGILQGDLLWPGQFDQCVNISAVVEDPSNKSKSITLQGKYFSLSVNTSLFINATIPTAFQYENILSYLCFESFEVYFKHRNLPGEPIQNFKPLSALEFKGLVIGICLPSSCTEEDVKGMVHAAFYLIKVGLPSDSPLKNISSLLLDVHDPTARFEARPETVVAIIFSCVIGLLVVIGTSKPMDYFSGSCDHYSEKTGMAGSNTTVNAETSDVSPLFSDESNVTTLTLVQRLRNPENIVVISDWIKRWSFQAVLGGFFAVDSFYLLRRNSINVKEDRKIHYLERWTTCNISDSNRNEEKRRKNELGTILLPQILEYWSDGPFWPDRSPDYNQCTKYWWRNLLYIQNFFPCMAWSWYLANDMQFFIISPLILIPLYRKPLIGYVVLGVLFLEQFIFRGVISVYYQLKMNGPQSENFLDWFDYMYQRPYTRISPYLIGMIVGYILWKTGRKVHLPKVAVILGWIISLVCVTSVVYGSLEENQGHLNSIITSFLSSPLWGPLSQLTYCAYLLHPIVLYVNTLTQRYPIYFSDLNVLEFKYFCETIYMFFGNLMLTYLISFVVSLTFEVPLIGLERLFWRK</sequence>
<feature type="transmembrane region" description="Helical" evidence="1">
    <location>
        <begin position="614"/>
        <end position="634"/>
    </location>
</feature>
<dbReference type="Proteomes" id="UP001217089">
    <property type="component" value="Unassembled WGS sequence"/>
</dbReference>
<comment type="caution">
    <text evidence="4">The sequence shown here is derived from an EMBL/GenBank/DDBJ whole genome shotgun (WGS) entry which is preliminary data.</text>
</comment>
<dbReference type="PANTHER" id="PTHR11161">
    <property type="entry name" value="O-ACYLTRANSFERASE"/>
    <property type="match status" value="1"/>
</dbReference>
<keyword evidence="1" id="KW-0472">Membrane</keyword>
<keyword evidence="1" id="KW-1133">Transmembrane helix</keyword>
<evidence type="ECO:0000259" key="3">
    <source>
        <dbReference type="SMART" id="SM00703"/>
    </source>
</evidence>
<feature type="transmembrane region" description="Helical" evidence="1">
    <location>
        <begin position="574"/>
        <end position="594"/>
    </location>
</feature>